<accession>A0A1Q2C7S4</accession>
<evidence type="ECO:0000256" key="2">
    <source>
        <dbReference type="ARBA" id="ARBA00009777"/>
    </source>
</evidence>
<dbReference type="InterPro" id="IPR012839">
    <property type="entry name" value="Organic_radical_activase"/>
</dbReference>
<dbReference type="PROSITE" id="PS51918">
    <property type="entry name" value="RADICAL_SAM"/>
    <property type="match status" value="1"/>
</dbReference>
<dbReference type="Pfam" id="PF04055">
    <property type="entry name" value="Radical_SAM"/>
    <property type="match status" value="1"/>
</dbReference>
<dbReference type="PROSITE" id="PS51379">
    <property type="entry name" value="4FE4S_FER_2"/>
    <property type="match status" value="1"/>
</dbReference>
<dbReference type="SUPFAM" id="SSF102114">
    <property type="entry name" value="Radical SAM enzymes"/>
    <property type="match status" value="1"/>
</dbReference>
<dbReference type="GO" id="GO:0016491">
    <property type="term" value="F:oxidoreductase activity"/>
    <property type="evidence" value="ECO:0007669"/>
    <property type="project" value="UniProtKB-KW"/>
</dbReference>
<dbReference type="Gene3D" id="3.20.20.70">
    <property type="entry name" value="Aldolase class I"/>
    <property type="match status" value="1"/>
</dbReference>
<dbReference type="GO" id="GO:0046872">
    <property type="term" value="F:metal ion binding"/>
    <property type="evidence" value="ECO:0007669"/>
    <property type="project" value="UniProtKB-KW"/>
</dbReference>
<dbReference type="PANTHER" id="PTHR30352">
    <property type="entry name" value="PYRUVATE FORMATE-LYASE-ACTIVATING ENZYME"/>
    <property type="match status" value="1"/>
</dbReference>
<dbReference type="InterPro" id="IPR040074">
    <property type="entry name" value="BssD/PflA/YjjW"/>
</dbReference>
<dbReference type="PROSITE" id="PS01087">
    <property type="entry name" value="RADICAL_ACTIVATING"/>
    <property type="match status" value="1"/>
</dbReference>
<evidence type="ECO:0000259" key="11">
    <source>
        <dbReference type="PROSITE" id="PS51918"/>
    </source>
</evidence>
<comment type="similarity">
    <text evidence="2">Belongs to the organic radical-activating enzymes family.</text>
</comment>
<dbReference type="PIRSF" id="PIRSF000371">
    <property type="entry name" value="PFL_act_enz"/>
    <property type="match status" value="1"/>
</dbReference>
<feature type="domain" description="4Fe-4S ferredoxin-type" evidence="10">
    <location>
        <begin position="50"/>
        <end position="79"/>
    </location>
</feature>
<dbReference type="InterPro" id="IPR058240">
    <property type="entry name" value="rSAM_sf"/>
</dbReference>
<feature type="domain" description="Radical SAM core" evidence="11">
    <location>
        <begin position="19"/>
        <end position="303"/>
    </location>
</feature>
<dbReference type="SFLD" id="SFLDS00029">
    <property type="entry name" value="Radical_SAM"/>
    <property type="match status" value="1"/>
</dbReference>
<sequence length="309" mass="36015">MEIFKMTGKVFDIRRFSTHDGDGIRTTVFLKGCPLKCVWCQNPEGISIRKRPIYFENRCMHCKTCIAKSKNQGVTMENDQIHIHPNRNENWNTIIDWCPTGAIAMDSREMSVEMVMEEIRKDKSFYRYGNGGVTISGGEPLLQWKFTKELLKACKKEGIHTAIETSLYADQEVIKELLPYLDRIFADFKLATEKDHMHYTGVSNQKIKDNIRYLLETSNREKVIIRTPMIPEMTATKDNIKGIAKYLNGIYQYVSYEILNYNPLAEAKYHLVDREYCFEENPKLYTKEQMQEFKSWAVEGGLENIIIES</sequence>
<dbReference type="InterPro" id="IPR017896">
    <property type="entry name" value="4Fe4S_Fe-S-bd"/>
</dbReference>
<evidence type="ECO:0000256" key="5">
    <source>
        <dbReference type="ARBA" id="ARBA00022723"/>
    </source>
</evidence>
<organism evidence="12 13">
    <name type="scientific">Anaerostipes hadrus</name>
    <dbReference type="NCBI Taxonomy" id="649756"/>
    <lineage>
        <taxon>Bacteria</taxon>
        <taxon>Bacillati</taxon>
        <taxon>Bacillota</taxon>
        <taxon>Clostridia</taxon>
        <taxon>Lachnospirales</taxon>
        <taxon>Lachnospiraceae</taxon>
        <taxon>Anaerostipes</taxon>
    </lineage>
</organism>
<comment type="cofactor">
    <cofactor evidence="1">
        <name>[4Fe-4S] cluster</name>
        <dbReference type="ChEBI" id="CHEBI:49883"/>
    </cofactor>
</comment>
<dbReference type="RefSeq" id="WP_077326657.1">
    <property type="nucleotide sequence ID" value="NZ_CP012098.1"/>
</dbReference>
<comment type="catalytic activity">
    <reaction evidence="9">
        <text>glycyl-[protein] + reduced [flavodoxin] + S-adenosyl-L-methionine = glycin-2-yl radical-[protein] + semiquinone [flavodoxin] + 5'-deoxyadenosine + L-methionine + H(+)</text>
        <dbReference type="Rhea" id="RHEA:61976"/>
        <dbReference type="Rhea" id="RHEA-COMP:10622"/>
        <dbReference type="Rhea" id="RHEA-COMP:14480"/>
        <dbReference type="Rhea" id="RHEA-COMP:15993"/>
        <dbReference type="Rhea" id="RHEA-COMP:15994"/>
        <dbReference type="ChEBI" id="CHEBI:15378"/>
        <dbReference type="ChEBI" id="CHEBI:17319"/>
        <dbReference type="ChEBI" id="CHEBI:29947"/>
        <dbReference type="ChEBI" id="CHEBI:32722"/>
        <dbReference type="ChEBI" id="CHEBI:57618"/>
        <dbReference type="ChEBI" id="CHEBI:57844"/>
        <dbReference type="ChEBI" id="CHEBI:59789"/>
        <dbReference type="ChEBI" id="CHEBI:140311"/>
    </reaction>
</comment>
<evidence type="ECO:0000313" key="12">
    <source>
        <dbReference type="EMBL" id="AQP39802.1"/>
    </source>
</evidence>
<evidence type="ECO:0000256" key="8">
    <source>
        <dbReference type="ARBA" id="ARBA00023014"/>
    </source>
</evidence>
<gene>
    <name evidence="12" type="ORF">DO83_09480</name>
</gene>
<evidence type="ECO:0000256" key="6">
    <source>
        <dbReference type="ARBA" id="ARBA00023002"/>
    </source>
</evidence>
<evidence type="ECO:0000256" key="7">
    <source>
        <dbReference type="ARBA" id="ARBA00023004"/>
    </source>
</evidence>
<dbReference type="AlphaFoldDB" id="A0A1Q2C7S4"/>
<evidence type="ECO:0000259" key="10">
    <source>
        <dbReference type="PROSITE" id="PS51379"/>
    </source>
</evidence>
<protein>
    <submittedName>
        <fullName evidence="12">Glycyl radical-activating protein</fullName>
    </submittedName>
</protein>
<dbReference type="InterPro" id="IPR001989">
    <property type="entry name" value="Radical_activat_CS"/>
</dbReference>
<proteinExistence type="inferred from homology"/>
<dbReference type="GO" id="GO:0051539">
    <property type="term" value="F:4 iron, 4 sulfur cluster binding"/>
    <property type="evidence" value="ECO:0007669"/>
    <property type="project" value="UniProtKB-KW"/>
</dbReference>
<evidence type="ECO:0000256" key="3">
    <source>
        <dbReference type="ARBA" id="ARBA00022485"/>
    </source>
</evidence>
<keyword evidence="3" id="KW-0004">4Fe-4S</keyword>
<name>A0A1Q2C7S4_ANAHA</name>
<dbReference type="InterPro" id="IPR034457">
    <property type="entry name" value="Organic_radical-activating"/>
</dbReference>
<dbReference type="InterPro" id="IPR007197">
    <property type="entry name" value="rSAM"/>
</dbReference>
<evidence type="ECO:0000256" key="1">
    <source>
        <dbReference type="ARBA" id="ARBA00001966"/>
    </source>
</evidence>
<evidence type="ECO:0000256" key="4">
    <source>
        <dbReference type="ARBA" id="ARBA00022691"/>
    </source>
</evidence>
<evidence type="ECO:0000256" key="9">
    <source>
        <dbReference type="ARBA" id="ARBA00047365"/>
    </source>
</evidence>
<keyword evidence="7" id="KW-0408">Iron</keyword>
<reference evidence="12 13" key="1">
    <citation type="journal article" date="2016" name="Sci. Rep.">
        <title>Accelerated dysbiosis of gut microbiota during aggravation of DSS-induced colitis by a butyrate-producing bacterium.</title>
        <authorList>
            <person name="Zhang Q."/>
            <person name="Wu Y."/>
            <person name="Wang J."/>
            <person name="Wu G."/>
            <person name="Long W."/>
            <person name="Xue Z."/>
            <person name="Wang L."/>
            <person name="Zhang X."/>
            <person name="Pang X."/>
            <person name="Zhao Y."/>
            <person name="Zhao L."/>
            <person name="Zhang C."/>
        </authorList>
    </citation>
    <scope>NUCLEOTIDE SEQUENCE [LARGE SCALE GENOMIC DNA]</scope>
    <source>
        <strain evidence="12 13">BPB5</strain>
    </source>
</reference>
<dbReference type="EMBL" id="CP012098">
    <property type="protein sequence ID" value="AQP39802.1"/>
    <property type="molecule type" value="Genomic_DNA"/>
</dbReference>
<dbReference type="SFLD" id="SFLDG01118">
    <property type="entry name" value="activating_enzymes__group_2"/>
    <property type="match status" value="1"/>
</dbReference>
<dbReference type="NCBIfam" id="TIGR02494">
    <property type="entry name" value="PFLE_PFLC"/>
    <property type="match status" value="1"/>
</dbReference>
<dbReference type="Proteomes" id="UP000188159">
    <property type="component" value="Chromosome"/>
</dbReference>
<dbReference type="SUPFAM" id="SSF54862">
    <property type="entry name" value="4Fe-4S ferredoxins"/>
    <property type="match status" value="1"/>
</dbReference>
<dbReference type="PANTHER" id="PTHR30352:SF4">
    <property type="entry name" value="PYRUVATE FORMATE-LYASE 2-ACTIVATING ENZYME"/>
    <property type="match status" value="1"/>
</dbReference>
<dbReference type="InterPro" id="IPR013785">
    <property type="entry name" value="Aldolase_TIM"/>
</dbReference>
<keyword evidence="6" id="KW-0560">Oxidoreductase</keyword>
<keyword evidence="8" id="KW-0411">Iron-sulfur</keyword>
<keyword evidence="5" id="KW-0479">Metal-binding</keyword>
<keyword evidence="4" id="KW-0949">S-adenosyl-L-methionine</keyword>
<evidence type="ECO:0000313" key="13">
    <source>
        <dbReference type="Proteomes" id="UP000188159"/>
    </source>
</evidence>
<dbReference type="SFLD" id="SFLDG01066">
    <property type="entry name" value="organic_radical-activating_enz"/>
    <property type="match status" value="1"/>
</dbReference>